<proteinExistence type="inferred from homology"/>
<dbReference type="KEGG" id="kau:B6264_23895"/>
<evidence type="ECO:0000256" key="2">
    <source>
        <dbReference type="SAM" id="MobiDB-lite"/>
    </source>
</evidence>
<accession>A0A8H9HW41</accession>
<feature type="region of interest" description="Disordered" evidence="2">
    <location>
        <begin position="1"/>
        <end position="57"/>
    </location>
</feature>
<dbReference type="Proteomes" id="UP000610124">
    <property type="component" value="Unassembled WGS sequence"/>
</dbReference>
<evidence type="ECO:0000313" key="5">
    <source>
        <dbReference type="Proteomes" id="UP000610124"/>
    </source>
</evidence>
<dbReference type="SUPFAM" id="SSF69047">
    <property type="entry name" value="Hypothetical protein YjbJ"/>
    <property type="match status" value="1"/>
</dbReference>
<dbReference type="OrthoDB" id="2143260at2"/>
<gene>
    <name evidence="4" type="ORF">GCM10010502_53990</name>
</gene>
<dbReference type="RefSeq" id="WP_030556595.1">
    <property type="nucleotide sequence ID" value="NZ_BMUB01000015.1"/>
</dbReference>
<evidence type="ECO:0000313" key="4">
    <source>
        <dbReference type="EMBL" id="GGU93688.1"/>
    </source>
</evidence>
<comment type="caution">
    <text evidence="4">The sequence shown here is derived from an EMBL/GenBank/DDBJ whole genome shotgun (WGS) entry which is preliminary data.</text>
</comment>
<dbReference type="AlphaFoldDB" id="A0A8H9HW41"/>
<name>A0A8H9HW41_KITAU</name>
<reference evidence="4" key="1">
    <citation type="journal article" date="2014" name="Int. J. Syst. Evol. Microbiol.">
        <title>Complete genome sequence of Corynebacterium casei LMG S-19264T (=DSM 44701T), isolated from a smear-ripened cheese.</title>
        <authorList>
            <consortium name="US DOE Joint Genome Institute (JGI-PGF)"/>
            <person name="Walter F."/>
            <person name="Albersmeier A."/>
            <person name="Kalinowski J."/>
            <person name="Ruckert C."/>
        </authorList>
    </citation>
    <scope>NUCLEOTIDE SEQUENCE</scope>
    <source>
        <strain evidence="4">JCM 4434</strain>
    </source>
</reference>
<feature type="domain" description="CsbD-like" evidence="3">
    <location>
        <begin position="5"/>
        <end position="57"/>
    </location>
</feature>
<dbReference type="Gene3D" id="1.10.1470.10">
    <property type="entry name" value="YjbJ"/>
    <property type="match status" value="1"/>
</dbReference>
<reference evidence="4" key="2">
    <citation type="submission" date="2020-09" db="EMBL/GenBank/DDBJ databases">
        <authorList>
            <person name="Sun Q."/>
            <person name="Ohkuma M."/>
        </authorList>
    </citation>
    <scope>NUCLEOTIDE SEQUENCE</scope>
    <source>
        <strain evidence="4">JCM 4434</strain>
    </source>
</reference>
<dbReference type="GeneID" id="97488383"/>
<dbReference type="InterPro" id="IPR036629">
    <property type="entry name" value="YjbJ_sf"/>
</dbReference>
<comment type="similarity">
    <text evidence="1">Belongs to the UPF0337 (CsbD) family.</text>
</comment>
<dbReference type="Pfam" id="PF05532">
    <property type="entry name" value="CsbD"/>
    <property type="match status" value="1"/>
</dbReference>
<dbReference type="InterPro" id="IPR008462">
    <property type="entry name" value="CsbD"/>
</dbReference>
<protein>
    <submittedName>
        <fullName evidence="4">CsbD family protein</fullName>
    </submittedName>
</protein>
<sequence>MSASNKASNIGDKVKGKVKETAGKAVGNERLKAEGKGDQVKGDVKQAGEKVKDAFKH</sequence>
<evidence type="ECO:0000259" key="3">
    <source>
        <dbReference type="Pfam" id="PF05532"/>
    </source>
</evidence>
<dbReference type="EMBL" id="BMUB01000015">
    <property type="protein sequence ID" value="GGU93688.1"/>
    <property type="molecule type" value="Genomic_DNA"/>
</dbReference>
<feature type="compositionally biased region" description="Basic and acidic residues" evidence="2">
    <location>
        <begin position="12"/>
        <end position="57"/>
    </location>
</feature>
<evidence type="ECO:0000256" key="1">
    <source>
        <dbReference type="ARBA" id="ARBA00009129"/>
    </source>
</evidence>
<organism evidence="4 5">
    <name type="scientific">Kitasatospora aureofaciens</name>
    <name type="common">Streptomyces aureofaciens</name>
    <dbReference type="NCBI Taxonomy" id="1894"/>
    <lineage>
        <taxon>Bacteria</taxon>
        <taxon>Bacillati</taxon>
        <taxon>Actinomycetota</taxon>
        <taxon>Actinomycetes</taxon>
        <taxon>Kitasatosporales</taxon>
        <taxon>Streptomycetaceae</taxon>
        <taxon>Kitasatospora</taxon>
    </lineage>
</organism>